<gene>
    <name evidence="2" type="ORF">MSAN_01081400</name>
</gene>
<feature type="transmembrane region" description="Helical" evidence="1">
    <location>
        <begin position="136"/>
        <end position="155"/>
    </location>
</feature>
<feature type="transmembrane region" description="Helical" evidence="1">
    <location>
        <begin position="167"/>
        <end position="190"/>
    </location>
</feature>
<evidence type="ECO:0000256" key="1">
    <source>
        <dbReference type="SAM" id="Phobius"/>
    </source>
</evidence>
<protein>
    <submittedName>
        <fullName evidence="2">Rtt106 domain-containing protein</fullName>
    </submittedName>
</protein>
<keyword evidence="1" id="KW-1133">Transmembrane helix</keyword>
<dbReference type="EMBL" id="JACAZH010000007">
    <property type="protein sequence ID" value="KAF7364218.1"/>
    <property type="molecule type" value="Genomic_DNA"/>
</dbReference>
<keyword evidence="1" id="KW-0812">Transmembrane</keyword>
<keyword evidence="3" id="KW-1185">Reference proteome</keyword>
<evidence type="ECO:0000313" key="3">
    <source>
        <dbReference type="Proteomes" id="UP000623467"/>
    </source>
</evidence>
<proteinExistence type="predicted"/>
<feature type="transmembrane region" description="Helical" evidence="1">
    <location>
        <begin position="241"/>
        <end position="263"/>
    </location>
</feature>
<dbReference type="OrthoDB" id="3039972at2759"/>
<comment type="caution">
    <text evidence="2">The sequence shown here is derived from an EMBL/GenBank/DDBJ whole genome shotgun (WGS) entry which is preliminary data.</text>
</comment>
<name>A0A8H6YN64_9AGAR</name>
<evidence type="ECO:0000313" key="2">
    <source>
        <dbReference type="EMBL" id="KAF7364218.1"/>
    </source>
</evidence>
<dbReference type="Proteomes" id="UP000623467">
    <property type="component" value="Unassembled WGS sequence"/>
</dbReference>
<feature type="transmembrane region" description="Helical" evidence="1">
    <location>
        <begin position="110"/>
        <end position="129"/>
    </location>
</feature>
<accession>A0A8H6YN64</accession>
<sequence>MSPTTHFSAFLPLLMDTLTYGVYSALFFQSLQVLYTRRTPNYRFHLGCLITLFVLSTIHIMIASTWASITDTADFAIYEVFTLKNPLPVLYASGDPGVVRRLGFLIKLRWVLANTLADGFLIFRCYVIWGRNWQAVAVPLLSYACTIIGGFLGLLPLSGRSERIALVLAYGTTFFTNTLASLLAAGRIWWMSRQIAMLLGKRKAQSKYMDLTAIILESGLIYPAILIITIVVYLVPATPTVAVLSCIAAAYHLVGIAPTMIIVRVGLGVSTDDVENTVTLGRDTAKRNTGLGVSHPTTEIQFCNGSLTADDETAKHGTISAREAV</sequence>
<feature type="transmembrane region" description="Helical" evidence="1">
    <location>
        <begin position="48"/>
        <end position="69"/>
    </location>
</feature>
<reference evidence="2" key="1">
    <citation type="submission" date="2020-05" db="EMBL/GenBank/DDBJ databases">
        <title>Mycena genomes resolve the evolution of fungal bioluminescence.</title>
        <authorList>
            <person name="Tsai I.J."/>
        </authorList>
    </citation>
    <scope>NUCLEOTIDE SEQUENCE</scope>
    <source>
        <strain evidence="2">160909Yilan</strain>
    </source>
</reference>
<keyword evidence="1" id="KW-0472">Membrane</keyword>
<feature type="transmembrane region" description="Helical" evidence="1">
    <location>
        <begin position="211"/>
        <end position="235"/>
    </location>
</feature>
<dbReference type="AlphaFoldDB" id="A0A8H6YN64"/>
<organism evidence="2 3">
    <name type="scientific">Mycena sanguinolenta</name>
    <dbReference type="NCBI Taxonomy" id="230812"/>
    <lineage>
        <taxon>Eukaryota</taxon>
        <taxon>Fungi</taxon>
        <taxon>Dikarya</taxon>
        <taxon>Basidiomycota</taxon>
        <taxon>Agaricomycotina</taxon>
        <taxon>Agaricomycetes</taxon>
        <taxon>Agaricomycetidae</taxon>
        <taxon>Agaricales</taxon>
        <taxon>Marasmiineae</taxon>
        <taxon>Mycenaceae</taxon>
        <taxon>Mycena</taxon>
    </lineage>
</organism>